<comment type="caution">
    <text evidence="1">The sequence shown here is derived from an EMBL/GenBank/DDBJ whole genome shotgun (WGS) entry which is preliminary data.</text>
</comment>
<reference evidence="1" key="1">
    <citation type="submission" date="2020-07" db="EMBL/GenBank/DDBJ databases">
        <title>Huge and variable diversity of episymbiotic CPR bacteria and DPANN archaea in groundwater ecosystems.</title>
        <authorList>
            <person name="He C.Y."/>
            <person name="Keren R."/>
            <person name="Whittaker M."/>
            <person name="Farag I.F."/>
            <person name="Doudna J."/>
            <person name="Cate J.H.D."/>
            <person name="Banfield J.F."/>
        </authorList>
    </citation>
    <scope>NUCLEOTIDE SEQUENCE</scope>
    <source>
        <strain evidence="1">NC_groundwater_1296_Ag_S-0.2um_52_80</strain>
    </source>
</reference>
<dbReference type="EMBL" id="JACQPB010000025">
    <property type="protein sequence ID" value="MBI4210248.1"/>
    <property type="molecule type" value="Genomic_DNA"/>
</dbReference>
<evidence type="ECO:0000313" key="2">
    <source>
        <dbReference type="Proteomes" id="UP000732298"/>
    </source>
</evidence>
<proteinExistence type="predicted"/>
<accession>A0A8T3YMG6</accession>
<gene>
    <name evidence="1" type="ORF">HY544_01945</name>
</gene>
<protein>
    <submittedName>
        <fullName evidence="1">Uncharacterized protein</fullName>
    </submittedName>
</protein>
<organism evidence="1 2">
    <name type="scientific">Candidatus Iainarchaeum sp</name>
    <dbReference type="NCBI Taxonomy" id="3101447"/>
    <lineage>
        <taxon>Archaea</taxon>
        <taxon>Candidatus Iainarchaeota</taxon>
        <taxon>Candidatus Iainarchaeia</taxon>
        <taxon>Candidatus Iainarchaeales</taxon>
        <taxon>Candidatus Iainarchaeaceae</taxon>
        <taxon>Candidatus Iainarchaeum</taxon>
    </lineage>
</organism>
<dbReference type="AlphaFoldDB" id="A0A8T3YMG6"/>
<sequence>MGNSARFSAWMFGRGSPGHITNLNKVQKGPDFQSAVERTRAALKDRIDSDLNSGNNVINSHRYSGLSGYSRRLIINLAQARRQEKGITERVPRGGPRFSFPDILRQIARKHIKKSRKSGNNSVSVKEIVSEFAASSGLVVLPTSLYYVIKSIDPEIAVSLAGCKQLVKSLIATKGYKEYRVFKPRKK</sequence>
<evidence type="ECO:0000313" key="1">
    <source>
        <dbReference type="EMBL" id="MBI4210248.1"/>
    </source>
</evidence>
<name>A0A8T3YMG6_9ARCH</name>
<dbReference type="Proteomes" id="UP000732298">
    <property type="component" value="Unassembled WGS sequence"/>
</dbReference>